<sequence length="79" mass="9227">MRFAFALRIGFTCLYQIEEKRAGRFNFDILYFAKAKSLSTCSLESFKDIVKIFSPVDNTLNFLSEDCDCHHSLPRRCFC</sequence>
<evidence type="ECO:0000313" key="1">
    <source>
        <dbReference type="EMBL" id="KRY99637.1"/>
    </source>
</evidence>
<evidence type="ECO:0000313" key="2">
    <source>
        <dbReference type="Proteomes" id="UP000055024"/>
    </source>
</evidence>
<comment type="caution">
    <text evidence="1">The sequence shown here is derived from an EMBL/GenBank/DDBJ whole genome shotgun (WGS) entry which is preliminary data.</text>
</comment>
<dbReference type="Proteomes" id="UP000055024">
    <property type="component" value="Unassembled WGS sequence"/>
</dbReference>
<name>A0A0V1GN22_9BILA</name>
<keyword evidence="2" id="KW-1185">Reference proteome</keyword>
<accession>A0A0V1GN22</accession>
<reference evidence="1 2" key="1">
    <citation type="submission" date="2015-01" db="EMBL/GenBank/DDBJ databases">
        <title>Evolution of Trichinella species and genotypes.</title>
        <authorList>
            <person name="Korhonen P.K."/>
            <person name="Edoardo P."/>
            <person name="Giuseppe L.R."/>
            <person name="Gasser R.B."/>
        </authorList>
    </citation>
    <scope>NUCLEOTIDE SEQUENCE [LARGE SCALE GENOMIC DNA]</scope>
    <source>
        <strain evidence="1">ISS1029</strain>
    </source>
</reference>
<proteinExistence type="predicted"/>
<organism evidence="1 2">
    <name type="scientific">Trichinella zimbabwensis</name>
    <dbReference type="NCBI Taxonomy" id="268475"/>
    <lineage>
        <taxon>Eukaryota</taxon>
        <taxon>Metazoa</taxon>
        <taxon>Ecdysozoa</taxon>
        <taxon>Nematoda</taxon>
        <taxon>Enoplea</taxon>
        <taxon>Dorylaimia</taxon>
        <taxon>Trichinellida</taxon>
        <taxon>Trichinellidae</taxon>
        <taxon>Trichinella</taxon>
    </lineage>
</organism>
<protein>
    <submittedName>
        <fullName evidence="1">Uncharacterized protein</fullName>
    </submittedName>
</protein>
<dbReference type="AlphaFoldDB" id="A0A0V1GN22"/>
<gene>
    <name evidence="1" type="ORF">T11_10990</name>
</gene>
<dbReference type="EMBL" id="JYDP01000753">
    <property type="protein sequence ID" value="KRY99637.1"/>
    <property type="molecule type" value="Genomic_DNA"/>
</dbReference>